<evidence type="ECO:0000313" key="2">
    <source>
        <dbReference type="EMBL" id="TNN67419.1"/>
    </source>
</evidence>
<dbReference type="EMBL" id="SRLO01000204">
    <property type="protein sequence ID" value="TNN67419.1"/>
    <property type="molecule type" value="Genomic_DNA"/>
</dbReference>
<feature type="compositionally biased region" description="Basic and acidic residues" evidence="1">
    <location>
        <begin position="1"/>
        <end position="28"/>
    </location>
</feature>
<comment type="caution">
    <text evidence="2">The sequence shown here is derived from an EMBL/GenBank/DDBJ whole genome shotgun (WGS) entry which is preliminary data.</text>
</comment>
<feature type="region of interest" description="Disordered" evidence="1">
    <location>
        <begin position="128"/>
        <end position="162"/>
    </location>
</feature>
<feature type="region of interest" description="Disordered" evidence="1">
    <location>
        <begin position="1"/>
        <end position="74"/>
    </location>
</feature>
<reference evidence="2 3" key="1">
    <citation type="submission" date="2019-03" db="EMBL/GenBank/DDBJ databases">
        <title>First draft genome of Liparis tanakae, snailfish: a comprehensive survey of snailfish specific genes.</title>
        <authorList>
            <person name="Kim W."/>
            <person name="Song I."/>
            <person name="Jeong J.-H."/>
            <person name="Kim D."/>
            <person name="Kim S."/>
            <person name="Ryu S."/>
            <person name="Song J.Y."/>
            <person name="Lee S.K."/>
        </authorList>
    </citation>
    <scope>NUCLEOTIDE SEQUENCE [LARGE SCALE GENOMIC DNA]</scope>
    <source>
        <tissue evidence="2">Muscle</tissue>
    </source>
</reference>
<feature type="region of interest" description="Disordered" evidence="1">
    <location>
        <begin position="289"/>
        <end position="313"/>
    </location>
</feature>
<gene>
    <name evidence="2" type="ORF">EYF80_022364</name>
</gene>
<dbReference type="AlphaFoldDB" id="A0A4Z2HNK0"/>
<protein>
    <submittedName>
        <fullName evidence="2">Uncharacterized protein</fullName>
    </submittedName>
</protein>
<proteinExistence type="predicted"/>
<dbReference type="Proteomes" id="UP000314294">
    <property type="component" value="Unassembled WGS sequence"/>
</dbReference>
<name>A0A4Z2HNK0_9TELE</name>
<feature type="compositionally biased region" description="Low complexity" evidence="1">
    <location>
        <begin position="31"/>
        <end position="50"/>
    </location>
</feature>
<evidence type="ECO:0000313" key="3">
    <source>
        <dbReference type="Proteomes" id="UP000314294"/>
    </source>
</evidence>
<accession>A0A4Z2HNK0</accession>
<organism evidence="2 3">
    <name type="scientific">Liparis tanakae</name>
    <name type="common">Tanaka's snailfish</name>
    <dbReference type="NCBI Taxonomy" id="230148"/>
    <lineage>
        <taxon>Eukaryota</taxon>
        <taxon>Metazoa</taxon>
        <taxon>Chordata</taxon>
        <taxon>Craniata</taxon>
        <taxon>Vertebrata</taxon>
        <taxon>Euteleostomi</taxon>
        <taxon>Actinopterygii</taxon>
        <taxon>Neopterygii</taxon>
        <taxon>Teleostei</taxon>
        <taxon>Neoteleostei</taxon>
        <taxon>Acanthomorphata</taxon>
        <taxon>Eupercaria</taxon>
        <taxon>Perciformes</taxon>
        <taxon>Cottioidei</taxon>
        <taxon>Cottales</taxon>
        <taxon>Liparidae</taxon>
        <taxon>Liparis</taxon>
    </lineage>
</organism>
<feature type="compositionally biased region" description="Basic and acidic residues" evidence="1">
    <location>
        <begin position="51"/>
        <end position="65"/>
    </location>
</feature>
<evidence type="ECO:0000256" key="1">
    <source>
        <dbReference type="SAM" id="MobiDB-lite"/>
    </source>
</evidence>
<keyword evidence="3" id="KW-1185">Reference proteome</keyword>
<sequence length="313" mass="34693">MRFDTKGQDARRPREKGRTRPRAPEARWDCGTPGISPGSSPGLLASSPSEAPRHEPPPAEARDAPRIVPGMGGSSGHLRHTFLFTLLSIRGQRKDQPGAAQRAEAAQWSLVSHLAAAVTQCRQRATMITKKQPQGGPGTCRRPQTQPGPKDPMRREVTKTPGRKRVMERSIVSNHRLSHYELLPGETLRDSQRLSETLTVAASFPVYSVLCHLAEDEDIAALTEGQGRRLSPERRTGLLARYEARQRERHKFVILAAFLNKVISGGTAHELKDQAEHPQSSCITRSPTRINTARDSCRRSNRIQRAHGMPKSD</sequence>